<dbReference type="KEGG" id="cber:B5D82_18190"/>
<dbReference type="Pfam" id="PF13444">
    <property type="entry name" value="Acetyltransf_5"/>
    <property type="match status" value="1"/>
</dbReference>
<dbReference type="SUPFAM" id="SSF55729">
    <property type="entry name" value="Acyl-CoA N-acyltransferases (Nat)"/>
    <property type="match status" value="1"/>
</dbReference>
<dbReference type="Proteomes" id="UP000202259">
    <property type="component" value="Chromosome"/>
</dbReference>
<reference evidence="2 3" key="1">
    <citation type="submission" date="2017-08" db="EMBL/GenBank/DDBJ databases">
        <title>Complete genome of Colwellia sp. NB097-1, a psychrophile bacterium ioslated from Bering Sea.</title>
        <authorList>
            <person name="Chen X."/>
        </authorList>
    </citation>
    <scope>NUCLEOTIDE SEQUENCE [LARGE SCALE GENOMIC DNA]</scope>
    <source>
        <strain evidence="2 3">NB097-1</strain>
    </source>
</reference>
<dbReference type="PROSITE" id="PS51186">
    <property type="entry name" value="GNAT"/>
    <property type="match status" value="1"/>
</dbReference>
<sequence length="153" mass="17815">MSYTVSRVQWEQAAPLLKNVREQVFVYEWRIPKSIEFDRKDHFANHVLACHDKTQEPIGTGRILSSGEISRIAVVRSCRKDHVDRIILQKLFTIAHEMNLKEIFIYCPLEATDYFRAFNFDTAGAVFMEAGMPRQKMTCPINEISVAKYYLSH</sequence>
<evidence type="ECO:0000313" key="2">
    <source>
        <dbReference type="EMBL" id="ASP49532.1"/>
    </source>
</evidence>
<feature type="domain" description="N-acetyltransferase" evidence="1">
    <location>
        <begin position="3"/>
        <end position="153"/>
    </location>
</feature>
<proteinExistence type="predicted"/>
<dbReference type="EMBL" id="CP020465">
    <property type="protein sequence ID" value="ASP49532.1"/>
    <property type="molecule type" value="Genomic_DNA"/>
</dbReference>
<dbReference type="RefSeq" id="WP_081153683.1">
    <property type="nucleotide sequence ID" value="NZ_CP020465.1"/>
</dbReference>
<name>A0A222GCU5_9GAMM</name>
<dbReference type="GO" id="GO:0016747">
    <property type="term" value="F:acyltransferase activity, transferring groups other than amino-acyl groups"/>
    <property type="evidence" value="ECO:0007669"/>
    <property type="project" value="InterPro"/>
</dbReference>
<keyword evidence="2" id="KW-0808">Transferase</keyword>
<protein>
    <submittedName>
        <fullName evidence="2">GNAT family N-acetyltransferase</fullName>
    </submittedName>
</protein>
<evidence type="ECO:0000259" key="1">
    <source>
        <dbReference type="PROSITE" id="PS51186"/>
    </source>
</evidence>
<keyword evidence="3" id="KW-1185">Reference proteome</keyword>
<gene>
    <name evidence="2" type="ORF">B5D82_18190</name>
</gene>
<dbReference type="OrthoDB" id="9796171at2"/>
<dbReference type="InterPro" id="IPR016181">
    <property type="entry name" value="Acyl_CoA_acyltransferase"/>
</dbReference>
<accession>A0A222GCU5</accession>
<evidence type="ECO:0000313" key="3">
    <source>
        <dbReference type="Proteomes" id="UP000202259"/>
    </source>
</evidence>
<dbReference type="Gene3D" id="3.40.630.30">
    <property type="match status" value="1"/>
</dbReference>
<organism evidence="2 3">
    <name type="scientific">Cognaticolwellia beringensis</name>
    <dbReference type="NCBI Taxonomy" id="1967665"/>
    <lineage>
        <taxon>Bacteria</taxon>
        <taxon>Pseudomonadati</taxon>
        <taxon>Pseudomonadota</taxon>
        <taxon>Gammaproteobacteria</taxon>
        <taxon>Alteromonadales</taxon>
        <taxon>Colwelliaceae</taxon>
        <taxon>Cognaticolwellia</taxon>
    </lineage>
</organism>
<dbReference type="InterPro" id="IPR000182">
    <property type="entry name" value="GNAT_dom"/>
</dbReference>
<dbReference type="AlphaFoldDB" id="A0A222GCU5"/>